<evidence type="ECO:0000313" key="2">
    <source>
        <dbReference type="Proteomes" id="UP000054107"/>
    </source>
</evidence>
<organism evidence="1 2">
    <name type="scientific">Parasitella parasitica</name>
    <dbReference type="NCBI Taxonomy" id="35722"/>
    <lineage>
        <taxon>Eukaryota</taxon>
        <taxon>Fungi</taxon>
        <taxon>Fungi incertae sedis</taxon>
        <taxon>Mucoromycota</taxon>
        <taxon>Mucoromycotina</taxon>
        <taxon>Mucoromycetes</taxon>
        <taxon>Mucorales</taxon>
        <taxon>Mucorineae</taxon>
        <taxon>Mucoraceae</taxon>
        <taxon>Parasitella</taxon>
    </lineage>
</organism>
<protein>
    <submittedName>
        <fullName evidence="1">Uncharacterized protein</fullName>
    </submittedName>
</protein>
<sequence length="334" mass="37797">MQDADVGRHGVFPVYDDLAKDETNKENTDVPRRKKIIHLVNIVISALFAKQDIAEAYLQDRDEQITMSCMPSKETYKLFPYQLEFILMSNQVLRSIHYEGQVAKFIPMVKPTTSQALLIDSTTLYALFCSSKLSKRMYLQDFKGNHIKHKTANVLKYVVYGSFFSIDRLKDVIASYGMGLADRMHICPGSKTVRLYGSIGHFRLSHKNAEDEDKRELMVAVRDAKEHILLLRQEIRAYGKPLMGDMKVLIPFKPFVVGSKECCRNDFKDVGDAAVPKTQPDLPRALTLGLKQIGQNNGLATFTNSLNRKKKITAEGHSVLEIEEALAKNGLHQC</sequence>
<keyword evidence="2" id="KW-1185">Reference proteome</keyword>
<gene>
    <name evidence="1" type="primary">PARPA_10964.1 scaffold 42005</name>
</gene>
<dbReference type="STRING" id="35722.A0A0B7NGZ3"/>
<reference evidence="1 2" key="1">
    <citation type="submission" date="2014-09" db="EMBL/GenBank/DDBJ databases">
        <authorList>
            <person name="Ellenberger Sabrina"/>
        </authorList>
    </citation>
    <scope>NUCLEOTIDE SEQUENCE [LARGE SCALE GENOMIC DNA]</scope>
    <source>
        <strain evidence="1 2">CBS 412.66</strain>
    </source>
</reference>
<proteinExistence type="predicted"/>
<dbReference type="OrthoDB" id="2289613at2759"/>
<dbReference type="Proteomes" id="UP000054107">
    <property type="component" value="Unassembled WGS sequence"/>
</dbReference>
<name>A0A0B7NGZ3_9FUNG</name>
<dbReference type="AlphaFoldDB" id="A0A0B7NGZ3"/>
<accession>A0A0B7NGZ3</accession>
<evidence type="ECO:0000313" key="1">
    <source>
        <dbReference type="EMBL" id="CEP16692.1"/>
    </source>
</evidence>
<dbReference type="EMBL" id="LN733228">
    <property type="protein sequence ID" value="CEP16692.1"/>
    <property type="molecule type" value="Genomic_DNA"/>
</dbReference>